<evidence type="ECO:0000313" key="1">
    <source>
        <dbReference type="EMBL" id="CAA2993076.1"/>
    </source>
</evidence>
<proteinExistence type="predicted"/>
<sequence>MEEDFDAENLEDGELWLPSDFFSMDDVQASTNFNSPLNYYSTSKPRCMEDLAQRFSDFNVRQRPNFSKSLQGFKPDQYRSTVSRPVVCFGCSGGGGGTGSRWPGSSPVYPYQFLNPVQSLLHTFIEARTWTLQRQQNRFTPNRVLSIPGSGTAMGAQGGTGVFLPRTSANGSTTVTGRSPNNQYARSGHGVRSKLVVQLPRKNLIKQEECHGYVPPVSLPNDWTY</sequence>
<gene>
    <name evidence="1" type="ORF">OLEA9_A082112</name>
</gene>
<protein>
    <submittedName>
        <fullName evidence="1">Uncharacterized protein</fullName>
    </submittedName>
</protein>
<dbReference type="Gramene" id="OE9A082112T1">
    <property type="protein sequence ID" value="OE9A082112C1"/>
    <property type="gene ID" value="OE9A082112"/>
</dbReference>
<organism evidence="1 2">
    <name type="scientific">Olea europaea subsp. europaea</name>
    <dbReference type="NCBI Taxonomy" id="158383"/>
    <lineage>
        <taxon>Eukaryota</taxon>
        <taxon>Viridiplantae</taxon>
        <taxon>Streptophyta</taxon>
        <taxon>Embryophyta</taxon>
        <taxon>Tracheophyta</taxon>
        <taxon>Spermatophyta</taxon>
        <taxon>Magnoliopsida</taxon>
        <taxon>eudicotyledons</taxon>
        <taxon>Gunneridae</taxon>
        <taxon>Pentapetalae</taxon>
        <taxon>asterids</taxon>
        <taxon>lamiids</taxon>
        <taxon>Lamiales</taxon>
        <taxon>Oleaceae</taxon>
        <taxon>Oleeae</taxon>
        <taxon>Olea</taxon>
    </lineage>
</organism>
<dbReference type="Proteomes" id="UP000594638">
    <property type="component" value="Unassembled WGS sequence"/>
</dbReference>
<comment type="caution">
    <text evidence="1">The sequence shown here is derived from an EMBL/GenBank/DDBJ whole genome shotgun (WGS) entry which is preliminary data.</text>
</comment>
<dbReference type="EMBL" id="CACTIH010005445">
    <property type="protein sequence ID" value="CAA2993076.1"/>
    <property type="molecule type" value="Genomic_DNA"/>
</dbReference>
<reference evidence="1 2" key="1">
    <citation type="submission" date="2019-12" db="EMBL/GenBank/DDBJ databases">
        <authorList>
            <person name="Alioto T."/>
            <person name="Alioto T."/>
            <person name="Gomez Garrido J."/>
        </authorList>
    </citation>
    <scope>NUCLEOTIDE SEQUENCE [LARGE SCALE GENOMIC DNA]</scope>
</reference>
<keyword evidence="2" id="KW-1185">Reference proteome</keyword>
<name>A0A8S0SIX3_OLEEU</name>
<dbReference type="OrthoDB" id="912299at2759"/>
<accession>A0A8S0SIX3</accession>
<dbReference type="AlphaFoldDB" id="A0A8S0SIX3"/>
<evidence type="ECO:0000313" key="2">
    <source>
        <dbReference type="Proteomes" id="UP000594638"/>
    </source>
</evidence>